<dbReference type="InterPro" id="IPR027051">
    <property type="entry name" value="XdhC_Rossmann_dom"/>
</dbReference>
<evidence type="ECO:0008006" key="5">
    <source>
        <dbReference type="Google" id="ProtNLM"/>
    </source>
</evidence>
<dbReference type="PANTHER" id="PTHR30388">
    <property type="entry name" value="ALDEHYDE OXIDOREDUCTASE MOLYBDENUM COFACTOR ASSEMBLY PROTEIN"/>
    <property type="match status" value="1"/>
</dbReference>
<reference evidence="4" key="1">
    <citation type="submission" date="2015-07" db="EMBL/GenBank/DDBJ databases">
        <title>Draft genome sequence of Acetobacterium bakii DSM 8293, a potential psychrophilic chemical producer through syngas fermentation.</title>
        <authorList>
            <person name="Song Y."/>
            <person name="Hwang S."/>
            <person name="Cho B.-K."/>
        </authorList>
    </citation>
    <scope>NUCLEOTIDE SEQUENCE [LARGE SCALE GENOMIC DNA]</scope>
    <source>
        <strain evidence="4">DSM 8239</strain>
    </source>
</reference>
<dbReference type="RefSeq" id="WP_050738616.1">
    <property type="nucleotide sequence ID" value="NZ_LGYO01000004.1"/>
</dbReference>
<dbReference type="PATRIC" id="fig|52689.4.peg.2398"/>
<dbReference type="Gene3D" id="3.40.50.720">
    <property type="entry name" value="NAD(P)-binding Rossmann-like Domain"/>
    <property type="match status" value="1"/>
</dbReference>
<evidence type="ECO:0000313" key="4">
    <source>
        <dbReference type="Proteomes" id="UP000036873"/>
    </source>
</evidence>
<keyword evidence="4" id="KW-1185">Reference proteome</keyword>
<dbReference type="AlphaFoldDB" id="A0A0L6U532"/>
<dbReference type="InterPro" id="IPR003777">
    <property type="entry name" value="XdhC_CoxI"/>
</dbReference>
<evidence type="ECO:0000259" key="2">
    <source>
        <dbReference type="Pfam" id="PF13478"/>
    </source>
</evidence>
<name>A0A0L6U532_9FIRM</name>
<comment type="caution">
    <text evidence="3">The sequence shown here is derived from an EMBL/GenBank/DDBJ whole genome shotgun (WGS) entry which is preliminary data.</text>
</comment>
<proteinExistence type="predicted"/>
<protein>
    <recommendedName>
        <fullName evidence="5">Xanthine dehydrogenase</fullName>
    </recommendedName>
</protein>
<dbReference type="STRING" id="52689.AKG39_01640"/>
<gene>
    <name evidence="3" type="ORF">AKG39_01640</name>
</gene>
<dbReference type="InterPro" id="IPR052698">
    <property type="entry name" value="MoCofactor_Util/Proc"/>
</dbReference>
<feature type="domain" description="XdhC- CoxI" evidence="1">
    <location>
        <begin position="12"/>
        <end position="75"/>
    </location>
</feature>
<dbReference type="Pfam" id="PF02625">
    <property type="entry name" value="XdhC_CoxI"/>
    <property type="match status" value="1"/>
</dbReference>
<sequence length="270" mass="29804">MKEIIRIGRDLIEAGEDFVVAKVIDTVGSAPRKKGAWLIMTREGKPYGTVGGGKLEAIVEDLCRETFTTKKSGSHDFSLTPADRQGIDMRCGGDAKVSIDYVDHLNPQNFEDELESEATAYIFGAGHVGKEVAKILNYIDFSTVILDDRPEFANRDRFPDVDKIVILDNFQTAFRDVQTDSDSYIIIVTRGHSGDYDVLKQALSQKSAYIGMIGSRKKKATIYKQLLADGFSETDLEKVHAPIGLRIAAETPEEIAISIAAEIIQVKESL</sequence>
<dbReference type="PANTHER" id="PTHR30388:SF6">
    <property type="entry name" value="XANTHINE DEHYDROGENASE SUBUNIT A-RELATED"/>
    <property type="match status" value="1"/>
</dbReference>
<dbReference type="Proteomes" id="UP000036873">
    <property type="component" value="Unassembled WGS sequence"/>
</dbReference>
<feature type="domain" description="XdhC Rossmann" evidence="2">
    <location>
        <begin position="121"/>
        <end position="263"/>
    </location>
</feature>
<accession>A0A0L6U532</accession>
<dbReference type="EMBL" id="LGYO01000004">
    <property type="protein sequence ID" value="KNZ43427.1"/>
    <property type="molecule type" value="Genomic_DNA"/>
</dbReference>
<evidence type="ECO:0000313" key="3">
    <source>
        <dbReference type="EMBL" id="KNZ43427.1"/>
    </source>
</evidence>
<organism evidence="3 4">
    <name type="scientific">Acetobacterium bakii</name>
    <dbReference type="NCBI Taxonomy" id="52689"/>
    <lineage>
        <taxon>Bacteria</taxon>
        <taxon>Bacillati</taxon>
        <taxon>Bacillota</taxon>
        <taxon>Clostridia</taxon>
        <taxon>Eubacteriales</taxon>
        <taxon>Eubacteriaceae</taxon>
        <taxon>Acetobacterium</taxon>
    </lineage>
</organism>
<dbReference type="Pfam" id="PF13478">
    <property type="entry name" value="XdhC_C"/>
    <property type="match status" value="1"/>
</dbReference>
<evidence type="ECO:0000259" key="1">
    <source>
        <dbReference type="Pfam" id="PF02625"/>
    </source>
</evidence>